<evidence type="ECO:0000256" key="1">
    <source>
        <dbReference type="ARBA" id="ARBA00004389"/>
    </source>
</evidence>
<organism evidence="11 12">
    <name type="scientific">Mesorhabditis belari</name>
    <dbReference type="NCBI Taxonomy" id="2138241"/>
    <lineage>
        <taxon>Eukaryota</taxon>
        <taxon>Metazoa</taxon>
        <taxon>Ecdysozoa</taxon>
        <taxon>Nematoda</taxon>
        <taxon>Chromadorea</taxon>
        <taxon>Rhabditida</taxon>
        <taxon>Rhabditina</taxon>
        <taxon>Rhabditomorpha</taxon>
        <taxon>Rhabditoidea</taxon>
        <taxon>Rhabditidae</taxon>
        <taxon>Mesorhabditinae</taxon>
        <taxon>Mesorhabditis</taxon>
    </lineage>
</organism>
<evidence type="ECO:0000313" key="12">
    <source>
        <dbReference type="WBParaSite" id="MBELARI_LOCUS9862"/>
    </source>
</evidence>
<dbReference type="WBParaSite" id="MBELARI_LOCUS9862">
    <property type="protein sequence ID" value="MBELARI_LOCUS9862"/>
    <property type="gene ID" value="MBELARI_LOCUS9862"/>
</dbReference>
<dbReference type="Proteomes" id="UP000887575">
    <property type="component" value="Unassembled WGS sequence"/>
</dbReference>
<dbReference type="GO" id="GO:0044389">
    <property type="term" value="F:ubiquitin-like protein ligase binding"/>
    <property type="evidence" value="ECO:0007669"/>
    <property type="project" value="TreeGrafter"/>
</dbReference>
<evidence type="ECO:0000256" key="9">
    <source>
        <dbReference type="SAM" id="MobiDB-lite"/>
    </source>
</evidence>
<dbReference type="InterPro" id="IPR050899">
    <property type="entry name" value="DDRGK_domain-containing"/>
</dbReference>
<evidence type="ECO:0000256" key="2">
    <source>
        <dbReference type="ARBA" id="ARBA00009829"/>
    </source>
</evidence>
<reference evidence="12" key="1">
    <citation type="submission" date="2024-02" db="UniProtKB">
        <authorList>
            <consortium name="WormBaseParasite"/>
        </authorList>
    </citation>
    <scope>IDENTIFICATION</scope>
</reference>
<feature type="transmembrane region" description="Helical" evidence="10">
    <location>
        <begin position="362"/>
        <end position="382"/>
    </location>
</feature>
<feature type="region of interest" description="Disordered" evidence="9">
    <location>
        <begin position="484"/>
        <end position="523"/>
    </location>
</feature>
<comment type="similarity">
    <text evidence="2">Belongs to the DDRGK1 family.</text>
</comment>
<dbReference type="InterPro" id="IPR036388">
    <property type="entry name" value="WH-like_DNA-bd_sf"/>
</dbReference>
<evidence type="ECO:0000256" key="4">
    <source>
        <dbReference type="ARBA" id="ARBA00022692"/>
    </source>
</evidence>
<dbReference type="AlphaFoldDB" id="A0AAF3JC77"/>
<protein>
    <recommendedName>
        <fullName evidence="3">DDRGK domain-containing protein 1</fullName>
    </recommendedName>
</protein>
<dbReference type="FunFam" id="1.10.10.10:FF:000143">
    <property type="entry name" value="DDRGK domain-containing protein 1"/>
    <property type="match status" value="1"/>
</dbReference>
<accession>A0AAF3JC77</accession>
<evidence type="ECO:0000256" key="7">
    <source>
        <dbReference type="ARBA" id="ARBA00022989"/>
    </source>
</evidence>
<dbReference type="PANTHER" id="PTHR48176">
    <property type="entry name" value="DDRGK DOMAIN-CONTAINING PROTEIN 1"/>
    <property type="match status" value="1"/>
</dbReference>
<name>A0AAF3JC77_9BILA</name>
<evidence type="ECO:0000256" key="8">
    <source>
        <dbReference type="ARBA" id="ARBA00023136"/>
    </source>
</evidence>
<evidence type="ECO:0000256" key="10">
    <source>
        <dbReference type="SAM" id="Phobius"/>
    </source>
</evidence>
<dbReference type="InterPro" id="IPR035445">
    <property type="entry name" value="GYF-like_dom_sf"/>
</dbReference>
<dbReference type="SMART" id="SM01128">
    <property type="entry name" value="DDRGK"/>
    <property type="match status" value="1"/>
</dbReference>
<proteinExistence type="inferred from homology"/>
<evidence type="ECO:0000256" key="5">
    <source>
        <dbReference type="ARBA" id="ARBA00022786"/>
    </source>
</evidence>
<dbReference type="InterPro" id="IPR019153">
    <property type="entry name" value="DDRGK_dom-contain"/>
</dbReference>
<keyword evidence="5" id="KW-0833">Ubl conjugation pathway</keyword>
<keyword evidence="11" id="KW-1185">Reference proteome</keyword>
<dbReference type="GO" id="GO:0005789">
    <property type="term" value="C:endoplasmic reticulum membrane"/>
    <property type="evidence" value="ECO:0007669"/>
    <property type="project" value="UniProtKB-SubCell"/>
</dbReference>
<feature type="compositionally biased region" description="Basic and acidic residues" evidence="9">
    <location>
        <begin position="48"/>
        <end position="58"/>
    </location>
</feature>
<feature type="region of interest" description="Disordered" evidence="9">
    <location>
        <begin position="404"/>
        <end position="433"/>
    </location>
</feature>
<evidence type="ECO:0000256" key="3">
    <source>
        <dbReference type="ARBA" id="ARBA00018218"/>
    </source>
</evidence>
<dbReference type="Gene3D" id="3.30.1490.40">
    <property type="match status" value="1"/>
</dbReference>
<dbReference type="Pfam" id="PF09756">
    <property type="entry name" value="DDRGK"/>
    <property type="match status" value="1"/>
</dbReference>
<feature type="region of interest" description="Disordered" evidence="9">
    <location>
        <begin position="443"/>
        <end position="462"/>
    </location>
</feature>
<sequence length="659" mass="76042">MAEKKTVSFAENVEIGGFTGNPEEHRRFLKRIAEGDGATVVDEDDDNERVPKKIPRLDEPEEDEKKKKHTLDSDEEEDEDHKRMDSKKIEGQEDSTLDFDENIKITPFNMKEDEEEGHFDETGNFIFDRNKEDIKDAWLDNIDWGHIKKKAGEHWEKFEDEEEALPPTMDDGRRKEIFKLLIELLKPDQSVTKALSEIRKSKKLTPAEERKLRWAAKKEGKTLDSDNNQKLTTELSALADELISAGHMDAYEWNREKVEYNLKRLDNVAVDDVDMFGDESVAATSATTETNTQILDEEIMWEYKESGDAKIEGPFTSQQMADRQANEKLSAKGVARKMVESKDQAQKDAGSPFKHEEGFNPFLFFSVAIIFSGVILLIVWVIKVRNDEETAKKRRAAMMAMMQNDDEGDRRAQNVAGGRRARNRRRVNLDDEDGFVQHLMQQEEENSDGENGADFSNLPENHEGIGAKKLAKLQAKAEKKAAREAELVEREERKKREAEKDKQRETEREKERQEEEAELERLRKEKEEREKRELEEYLKLKESFIVEEEGCDEIVGEEAENLMLQFVNYIKDSKVVNMDELGAHFGFNTEEAVKRVKFFMENGDLTGVMDDRGKFIYITTEELDAVAQFVNQRGRVTITELANYSNRLIRLDAANAEST</sequence>
<dbReference type="PANTHER" id="PTHR48176:SF1">
    <property type="entry name" value="DDRGK DOMAIN-CONTAINING PROTEIN 1"/>
    <property type="match status" value="1"/>
</dbReference>
<keyword evidence="7 10" id="KW-1133">Transmembrane helix</keyword>
<feature type="compositionally biased region" description="Basic and acidic residues" evidence="9">
    <location>
        <begin position="80"/>
        <end position="91"/>
    </location>
</feature>
<comment type="subcellular location">
    <subcellularLocation>
        <location evidence="1">Endoplasmic reticulum membrane</location>
        <topology evidence="1">Single-pass membrane protein</topology>
    </subcellularLocation>
</comment>
<keyword evidence="8 10" id="KW-0472">Membrane</keyword>
<feature type="region of interest" description="Disordered" evidence="9">
    <location>
        <begin position="33"/>
        <end position="100"/>
    </location>
</feature>
<dbReference type="InterPro" id="IPR036390">
    <property type="entry name" value="WH_DNA-bd_sf"/>
</dbReference>
<keyword evidence="4 10" id="KW-0812">Transmembrane</keyword>
<evidence type="ECO:0000256" key="6">
    <source>
        <dbReference type="ARBA" id="ARBA00022824"/>
    </source>
</evidence>
<dbReference type="Gene3D" id="1.10.10.10">
    <property type="entry name" value="Winged helix-like DNA-binding domain superfamily/Winged helix DNA-binding domain"/>
    <property type="match status" value="1"/>
</dbReference>
<evidence type="ECO:0000313" key="11">
    <source>
        <dbReference type="Proteomes" id="UP000887575"/>
    </source>
</evidence>
<keyword evidence="6" id="KW-0256">Endoplasmic reticulum</keyword>
<dbReference type="SUPFAM" id="SSF46785">
    <property type="entry name" value="Winged helix' DNA-binding domain"/>
    <property type="match status" value="1"/>
</dbReference>